<dbReference type="PANTHER" id="PTHR32166">
    <property type="entry name" value="OSJNBA0013A04.12 PROTEIN"/>
    <property type="match status" value="1"/>
</dbReference>
<evidence type="ECO:0000256" key="1">
    <source>
        <dbReference type="SAM" id="MobiDB-lite"/>
    </source>
</evidence>
<name>A0A5N5FFG1_9ROSA</name>
<feature type="compositionally biased region" description="Pro residues" evidence="1">
    <location>
        <begin position="370"/>
        <end position="389"/>
    </location>
</feature>
<reference evidence="3 4" key="3">
    <citation type="submission" date="2019-11" db="EMBL/GenBank/DDBJ databases">
        <title>A de novo genome assembly of a pear dwarfing rootstock.</title>
        <authorList>
            <person name="Wang F."/>
            <person name="Wang J."/>
            <person name="Li S."/>
            <person name="Zhang Y."/>
            <person name="Fang M."/>
            <person name="Ma L."/>
            <person name="Zhao Y."/>
            <person name="Jiang S."/>
        </authorList>
    </citation>
    <scope>NUCLEOTIDE SEQUENCE [LARGE SCALE GENOMIC DNA]</scope>
    <source>
        <strain evidence="3">S2</strain>
        <tissue evidence="3">Leaf</tissue>
    </source>
</reference>
<keyword evidence="4" id="KW-1185">Reference proteome</keyword>
<accession>A0A5N5FFG1</accession>
<feature type="compositionally biased region" description="Basic and acidic residues" evidence="1">
    <location>
        <begin position="403"/>
        <end position="416"/>
    </location>
</feature>
<feature type="domain" description="DUF659" evidence="2">
    <location>
        <begin position="134"/>
        <end position="226"/>
    </location>
</feature>
<dbReference type="OrthoDB" id="1162081at2759"/>
<proteinExistence type="predicted"/>
<reference evidence="4" key="2">
    <citation type="submission" date="2019-10" db="EMBL/GenBank/DDBJ databases">
        <title>A de novo genome assembly of a pear dwarfing rootstock.</title>
        <authorList>
            <person name="Wang F."/>
            <person name="Wang J."/>
            <person name="Li S."/>
            <person name="Zhang Y."/>
            <person name="Fang M."/>
            <person name="Ma L."/>
            <person name="Zhao Y."/>
            <person name="Jiang S."/>
        </authorList>
    </citation>
    <scope>NUCLEOTIDE SEQUENCE [LARGE SCALE GENOMIC DNA]</scope>
</reference>
<comment type="caution">
    <text evidence="3">The sequence shown here is derived from an EMBL/GenBank/DDBJ whole genome shotgun (WGS) entry which is preliminary data.</text>
</comment>
<gene>
    <name evidence="3" type="ORF">D8674_010243</name>
</gene>
<dbReference type="InterPro" id="IPR012337">
    <property type="entry name" value="RNaseH-like_sf"/>
</dbReference>
<evidence type="ECO:0000313" key="4">
    <source>
        <dbReference type="Proteomes" id="UP000327157"/>
    </source>
</evidence>
<dbReference type="Proteomes" id="UP000327157">
    <property type="component" value="Chromosome 13"/>
</dbReference>
<reference evidence="3 4" key="1">
    <citation type="submission" date="2019-09" db="EMBL/GenBank/DDBJ databases">
        <authorList>
            <person name="Ou C."/>
        </authorList>
    </citation>
    <scope>NUCLEOTIDE SEQUENCE [LARGE SCALE GENOMIC DNA]</scope>
    <source>
        <strain evidence="3">S2</strain>
        <tissue evidence="3">Leaf</tissue>
    </source>
</reference>
<dbReference type="InterPro" id="IPR007021">
    <property type="entry name" value="DUF659"/>
</dbReference>
<feature type="compositionally biased region" description="Low complexity" evidence="1">
    <location>
        <begin position="35"/>
        <end position="51"/>
    </location>
</feature>
<protein>
    <recommendedName>
        <fullName evidence="2">DUF659 domain-containing protein</fullName>
    </recommendedName>
</protein>
<evidence type="ECO:0000259" key="2">
    <source>
        <dbReference type="Pfam" id="PF04937"/>
    </source>
</evidence>
<organism evidence="3 4">
    <name type="scientific">Pyrus ussuriensis x Pyrus communis</name>
    <dbReference type="NCBI Taxonomy" id="2448454"/>
    <lineage>
        <taxon>Eukaryota</taxon>
        <taxon>Viridiplantae</taxon>
        <taxon>Streptophyta</taxon>
        <taxon>Embryophyta</taxon>
        <taxon>Tracheophyta</taxon>
        <taxon>Spermatophyta</taxon>
        <taxon>Magnoliopsida</taxon>
        <taxon>eudicotyledons</taxon>
        <taxon>Gunneridae</taxon>
        <taxon>Pentapetalae</taxon>
        <taxon>rosids</taxon>
        <taxon>fabids</taxon>
        <taxon>Rosales</taxon>
        <taxon>Rosaceae</taxon>
        <taxon>Amygdaloideae</taxon>
        <taxon>Maleae</taxon>
        <taxon>Pyrus</taxon>
    </lineage>
</organism>
<feature type="region of interest" description="Disordered" evidence="1">
    <location>
        <begin position="1"/>
        <end position="72"/>
    </location>
</feature>
<dbReference type="AlphaFoldDB" id="A0A5N5FFG1"/>
<sequence length="454" mass="52129">MGTKQKRKASHELCRGGGEESESVDMGTTRTTYVSSGSASASATHSQQTGSFLPPRSKGPLDRYVTSEARQTTLNTPFKKEERRRCHSIQWANNEYYFNAMKLVSNFGPGFDAPTSHEYRTWMLKEEVDDVQSTWFLKSVDASVSIKNGDLLYGYLDDVIQEIGEENVVQVISDNASNYKNAGAKLMERKDKVWWTPCAAHCIDLMLEDISKMAWFDDTLKRARCISKYLYGHQWVLALMRKYTNNSEILCPAVTRMLGKGKEREEANVQLDLFTNNASGCERNWSTFSMIHKKRRNRLEHKRLNALAYVKYNLALQQRSKKMMEKYDPIVIEDLVLPEDPTWLEDELLYNVEAVKNVLTPVYEALRVFSPPPPPPPREPTPPPSPREPTQPRGPITYKRKRGNEESSSRTRRNVEYDSEDSFDEMMTYLTSSSRVANEADDVAFYLDEEDLDE</sequence>
<feature type="region of interest" description="Disordered" evidence="1">
    <location>
        <begin position="369"/>
        <end position="422"/>
    </location>
</feature>
<dbReference type="EMBL" id="SMOL01000753">
    <property type="protein sequence ID" value="KAB2599972.1"/>
    <property type="molecule type" value="Genomic_DNA"/>
</dbReference>
<evidence type="ECO:0000313" key="3">
    <source>
        <dbReference type="EMBL" id="KAB2599972.1"/>
    </source>
</evidence>
<dbReference type="PANTHER" id="PTHR32166:SF74">
    <property type="entry name" value="OS05G0256350 PROTEIN"/>
    <property type="match status" value="1"/>
</dbReference>
<dbReference type="Pfam" id="PF04937">
    <property type="entry name" value="DUF659"/>
    <property type="match status" value="1"/>
</dbReference>
<dbReference type="SUPFAM" id="SSF53098">
    <property type="entry name" value="Ribonuclease H-like"/>
    <property type="match status" value="2"/>
</dbReference>